<evidence type="ECO:0000313" key="3">
    <source>
        <dbReference type="Proteomes" id="UP000648075"/>
    </source>
</evidence>
<dbReference type="AlphaFoldDB" id="A0A918PD87"/>
<dbReference type="InterPro" id="IPR013978">
    <property type="entry name" value="MEKHLA"/>
</dbReference>
<protein>
    <submittedName>
        <fullName evidence="2">MEKHLA domain-containing protein</fullName>
    </submittedName>
</protein>
<dbReference type="Pfam" id="PF08670">
    <property type="entry name" value="MEKHLA"/>
    <property type="match status" value="1"/>
</dbReference>
<keyword evidence="3" id="KW-1185">Reference proteome</keyword>
<dbReference type="EMBL" id="BMZA01000004">
    <property type="protein sequence ID" value="GGZ01305.1"/>
    <property type="molecule type" value="Genomic_DNA"/>
</dbReference>
<evidence type="ECO:0000313" key="2">
    <source>
        <dbReference type="EMBL" id="GGZ01305.1"/>
    </source>
</evidence>
<dbReference type="Proteomes" id="UP000648075">
    <property type="component" value="Unassembled WGS sequence"/>
</dbReference>
<name>A0A918PD87_9SPHN</name>
<reference evidence="2" key="2">
    <citation type="submission" date="2020-09" db="EMBL/GenBank/DDBJ databases">
        <authorList>
            <person name="Sun Q."/>
            <person name="Kim S."/>
        </authorList>
    </citation>
    <scope>NUCLEOTIDE SEQUENCE</scope>
    <source>
        <strain evidence="2">KCTC 32255</strain>
    </source>
</reference>
<sequence length="133" mass="14620">MAQSYARLLGRPLVPAGDDPVAALWAAPCVIVAHGTEVDPVFFFGNARALEAFEISLEDFVRLPSRLSAEAPNRAEREDMLARVTRDGFIDDYRGMRISARGTRFMIGSGIVWNLIDADGIRHGQAATFDWPA</sequence>
<gene>
    <name evidence="2" type="ORF">GCM10011614_15230</name>
</gene>
<organism evidence="2 3">
    <name type="scientific">Novosphingobium colocasiae</name>
    <dbReference type="NCBI Taxonomy" id="1256513"/>
    <lineage>
        <taxon>Bacteria</taxon>
        <taxon>Pseudomonadati</taxon>
        <taxon>Pseudomonadota</taxon>
        <taxon>Alphaproteobacteria</taxon>
        <taxon>Sphingomonadales</taxon>
        <taxon>Sphingomonadaceae</taxon>
        <taxon>Novosphingobium</taxon>
    </lineage>
</organism>
<reference evidence="2" key="1">
    <citation type="journal article" date="2014" name="Int. J. Syst. Evol. Microbiol.">
        <title>Complete genome sequence of Corynebacterium casei LMG S-19264T (=DSM 44701T), isolated from a smear-ripened cheese.</title>
        <authorList>
            <consortium name="US DOE Joint Genome Institute (JGI-PGF)"/>
            <person name="Walter F."/>
            <person name="Albersmeier A."/>
            <person name="Kalinowski J."/>
            <person name="Ruckert C."/>
        </authorList>
    </citation>
    <scope>NUCLEOTIDE SEQUENCE</scope>
    <source>
        <strain evidence="2">KCTC 32255</strain>
    </source>
</reference>
<accession>A0A918PD87</accession>
<comment type="caution">
    <text evidence="2">The sequence shown here is derived from an EMBL/GenBank/DDBJ whole genome shotgun (WGS) entry which is preliminary data.</text>
</comment>
<evidence type="ECO:0000259" key="1">
    <source>
        <dbReference type="Pfam" id="PF08670"/>
    </source>
</evidence>
<proteinExistence type="predicted"/>
<feature type="domain" description="MEKHLA" evidence="1">
    <location>
        <begin position="2"/>
        <end position="131"/>
    </location>
</feature>